<dbReference type="GO" id="GO:0005524">
    <property type="term" value="F:ATP binding"/>
    <property type="evidence" value="ECO:0007669"/>
    <property type="project" value="UniProtKB-KW"/>
</dbReference>
<evidence type="ECO:0000256" key="8">
    <source>
        <dbReference type="ARBA" id="ARBA00022723"/>
    </source>
</evidence>
<dbReference type="GO" id="GO:0003872">
    <property type="term" value="F:6-phosphofructokinase activity"/>
    <property type="evidence" value="ECO:0007669"/>
    <property type="project" value="UniProtKB-EC"/>
</dbReference>
<feature type="domain" description="Phosphofructokinase" evidence="16">
    <location>
        <begin position="2"/>
        <end position="284"/>
    </location>
</feature>
<dbReference type="InterPro" id="IPR035966">
    <property type="entry name" value="PKF_sf"/>
</dbReference>
<keyword evidence="9" id="KW-0547">Nucleotide-binding</keyword>
<keyword evidence="7 17" id="KW-0808">Transferase</keyword>
<dbReference type="UniPathway" id="UPA00109">
    <property type="reaction ID" value="UER00182"/>
</dbReference>
<evidence type="ECO:0000256" key="7">
    <source>
        <dbReference type="ARBA" id="ARBA00022679"/>
    </source>
</evidence>
<evidence type="ECO:0000256" key="14">
    <source>
        <dbReference type="ARBA" id="ARBA00038478"/>
    </source>
</evidence>
<evidence type="ECO:0000256" key="9">
    <source>
        <dbReference type="ARBA" id="ARBA00022741"/>
    </source>
</evidence>
<gene>
    <name evidence="17" type="primary">pfkA_2</name>
    <name evidence="17" type="ORF">CA13_49410</name>
</gene>
<organism evidence="17 18">
    <name type="scientific">Novipirellula herctigrandis</name>
    <dbReference type="NCBI Taxonomy" id="2527986"/>
    <lineage>
        <taxon>Bacteria</taxon>
        <taxon>Pseudomonadati</taxon>
        <taxon>Planctomycetota</taxon>
        <taxon>Planctomycetia</taxon>
        <taxon>Pirellulales</taxon>
        <taxon>Pirellulaceae</taxon>
        <taxon>Novipirellula</taxon>
    </lineage>
</organism>
<keyword evidence="18" id="KW-1185">Reference proteome</keyword>
<dbReference type="GO" id="GO:0048029">
    <property type="term" value="F:monosaccharide binding"/>
    <property type="evidence" value="ECO:0007669"/>
    <property type="project" value="TreeGrafter"/>
</dbReference>
<dbReference type="GO" id="GO:0070095">
    <property type="term" value="F:fructose-6-phosphate binding"/>
    <property type="evidence" value="ECO:0007669"/>
    <property type="project" value="TreeGrafter"/>
</dbReference>
<keyword evidence="8" id="KW-0479">Metal-binding</keyword>
<dbReference type="NCBIfam" id="NF002872">
    <property type="entry name" value="PRK03202.1"/>
    <property type="match status" value="1"/>
</dbReference>
<comment type="similarity">
    <text evidence="14">Belongs to the phosphofructokinase type A (PFKA) family.</text>
</comment>
<dbReference type="Proteomes" id="UP000315010">
    <property type="component" value="Unassembled WGS sequence"/>
</dbReference>
<evidence type="ECO:0000256" key="6">
    <source>
        <dbReference type="ARBA" id="ARBA00022533"/>
    </source>
</evidence>
<evidence type="ECO:0000313" key="18">
    <source>
        <dbReference type="Proteomes" id="UP000315010"/>
    </source>
</evidence>
<dbReference type="InterPro" id="IPR015912">
    <property type="entry name" value="Phosphofructokinase_CS"/>
</dbReference>
<comment type="catalytic activity">
    <reaction evidence="15">
        <text>beta-D-fructose 6-phosphate + ATP = beta-D-fructose 1,6-bisphosphate + ADP + H(+)</text>
        <dbReference type="Rhea" id="RHEA:16109"/>
        <dbReference type="ChEBI" id="CHEBI:15378"/>
        <dbReference type="ChEBI" id="CHEBI:30616"/>
        <dbReference type="ChEBI" id="CHEBI:32966"/>
        <dbReference type="ChEBI" id="CHEBI:57634"/>
        <dbReference type="ChEBI" id="CHEBI:456216"/>
        <dbReference type="EC" id="2.7.1.11"/>
    </reaction>
</comment>
<comment type="caution">
    <text evidence="17">The sequence shown here is derived from an EMBL/GenBank/DDBJ whole genome shotgun (WGS) entry which is preliminary data.</text>
</comment>
<accession>A0A5C5Z8Q9</accession>
<evidence type="ECO:0000259" key="16">
    <source>
        <dbReference type="Pfam" id="PF00365"/>
    </source>
</evidence>
<dbReference type="GO" id="GO:0061621">
    <property type="term" value="P:canonical glycolysis"/>
    <property type="evidence" value="ECO:0007669"/>
    <property type="project" value="TreeGrafter"/>
</dbReference>
<dbReference type="PIRSF" id="PIRSF000532">
    <property type="entry name" value="ATP_PFK_prok"/>
    <property type="match status" value="1"/>
</dbReference>
<keyword evidence="5" id="KW-0963">Cytoplasm</keyword>
<evidence type="ECO:0000256" key="5">
    <source>
        <dbReference type="ARBA" id="ARBA00022490"/>
    </source>
</evidence>
<evidence type="ECO:0000256" key="15">
    <source>
        <dbReference type="ARBA" id="ARBA00048070"/>
    </source>
</evidence>
<dbReference type="PANTHER" id="PTHR13697">
    <property type="entry name" value="PHOSPHOFRUCTOKINASE"/>
    <property type="match status" value="1"/>
</dbReference>
<dbReference type="GO" id="GO:0046872">
    <property type="term" value="F:metal ion binding"/>
    <property type="evidence" value="ECO:0007669"/>
    <property type="project" value="UniProtKB-KW"/>
</dbReference>
<dbReference type="Pfam" id="PF00365">
    <property type="entry name" value="PFK"/>
    <property type="match status" value="1"/>
</dbReference>
<dbReference type="FunFam" id="3.40.50.460:FF:000002">
    <property type="entry name" value="ATP-dependent 6-phosphofructokinase"/>
    <property type="match status" value="1"/>
</dbReference>
<dbReference type="Gene3D" id="3.40.50.460">
    <property type="entry name" value="Phosphofructokinase domain"/>
    <property type="match status" value="1"/>
</dbReference>
<comment type="cofactor">
    <cofactor evidence="1">
        <name>Mg(2+)</name>
        <dbReference type="ChEBI" id="CHEBI:18420"/>
    </cofactor>
</comment>
<name>A0A5C5Z8Q9_9BACT</name>
<dbReference type="EMBL" id="SJPJ01000001">
    <property type="protein sequence ID" value="TWT83476.1"/>
    <property type="molecule type" value="Genomic_DNA"/>
</dbReference>
<dbReference type="InterPro" id="IPR000023">
    <property type="entry name" value="Phosphofructokinase_dom"/>
</dbReference>
<proteinExistence type="inferred from homology"/>
<dbReference type="GO" id="GO:0030388">
    <property type="term" value="P:fructose 1,6-bisphosphate metabolic process"/>
    <property type="evidence" value="ECO:0007669"/>
    <property type="project" value="TreeGrafter"/>
</dbReference>
<evidence type="ECO:0000256" key="12">
    <source>
        <dbReference type="ARBA" id="ARBA00022842"/>
    </source>
</evidence>
<dbReference type="GO" id="GO:0005945">
    <property type="term" value="C:6-phosphofructokinase complex"/>
    <property type="evidence" value="ECO:0007669"/>
    <property type="project" value="TreeGrafter"/>
</dbReference>
<dbReference type="Gene3D" id="3.40.50.450">
    <property type="match status" value="1"/>
</dbReference>
<reference evidence="17 18" key="1">
    <citation type="submission" date="2019-02" db="EMBL/GenBank/DDBJ databases">
        <title>Deep-cultivation of Planctomycetes and their phenomic and genomic characterization uncovers novel biology.</title>
        <authorList>
            <person name="Wiegand S."/>
            <person name="Jogler M."/>
            <person name="Boedeker C."/>
            <person name="Pinto D."/>
            <person name="Vollmers J."/>
            <person name="Rivas-Marin E."/>
            <person name="Kohn T."/>
            <person name="Peeters S.H."/>
            <person name="Heuer A."/>
            <person name="Rast P."/>
            <person name="Oberbeckmann S."/>
            <person name="Bunk B."/>
            <person name="Jeske O."/>
            <person name="Meyerdierks A."/>
            <person name="Storesund J.E."/>
            <person name="Kallscheuer N."/>
            <person name="Luecker S."/>
            <person name="Lage O.M."/>
            <person name="Pohl T."/>
            <person name="Merkel B.J."/>
            <person name="Hornburger P."/>
            <person name="Mueller R.-W."/>
            <person name="Bruemmer F."/>
            <person name="Labrenz M."/>
            <person name="Spormann A.M."/>
            <person name="Op Den Camp H."/>
            <person name="Overmann J."/>
            <person name="Amann R."/>
            <person name="Jetten M.S.M."/>
            <person name="Mascher T."/>
            <person name="Medema M.H."/>
            <person name="Devos D.P."/>
            <person name="Kaster A.-K."/>
            <person name="Ovreas L."/>
            <person name="Rohde M."/>
            <person name="Galperin M.Y."/>
            <person name="Jogler C."/>
        </authorList>
    </citation>
    <scope>NUCLEOTIDE SEQUENCE [LARGE SCALE GENOMIC DNA]</scope>
    <source>
        <strain evidence="17 18">CA13</strain>
    </source>
</reference>
<evidence type="ECO:0000256" key="1">
    <source>
        <dbReference type="ARBA" id="ARBA00001946"/>
    </source>
</evidence>
<comment type="pathway">
    <text evidence="3">Carbohydrate degradation; glycolysis; D-glyceraldehyde 3-phosphate and glycerone phosphate from D-glucose: step 3/4.</text>
</comment>
<dbReference type="SUPFAM" id="SSF53784">
    <property type="entry name" value="Phosphofructokinase"/>
    <property type="match status" value="1"/>
</dbReference>
<dbReference type="GO" id="GO:0006002">
    <property type="term" value="P:fructose 6-phosphate metabolic process"/>
    <property type="evidence" value="ECO:0007669"/>
    <property type="project" value="InterPro"/>
</dbReference>
<dbReference type="PRINTS" id="PR00476">
    <property type="entry name" value="PHFRCTKINASE"/>
</dbReference>
<dbReference type="GO" id="GO:0016208">
    <property type="term" value="F:AMP binding"/>
    <property type="evidence" value="ECO:0007669"/>
    <property type="project" value="TreeGrafter"/>
</dbReference>
<keyword evidence="12" id="KW-0460">Magnesium</keyword>
<dbReference type="EC" id="2.7.1.11" evidence="4"/>
<sequence>MRIGVFCSGGDAPGMNACVRAAVRCATSMGHEVVGINRGYQGLIDENFYVNSAGEPRMTARSVSNIVQRGGTILRSARCPAFLTEDGMLKAVRNLKKHGIDALVPIGGNGTFRGAAELIKRWEGRVVGCPGTIDNDLLGTDYTIGFSTAVATGVEAIDKLRDTAESHQRLFLLEVMGRHSGFLALYTALAGGAEFACVPETPTDIPGIVRHLEQLQKTGKKSIIGVVAEGDEEGGATILQKKLDDAKCTFSTRATILGHIQRGGSPTPDDRMLATRLGDFAVKSLDLGATGVMAGEINSRCVLTPLADTFAQHKPLPSELIDLLDRMSN</sequence>
<dbReference type="AlphaFoldDB" id="A0A5C5Z8Q9"/>
<keyword evidence="10 17" id="KW-0418">Kinase</keyword>
<dbReference type="GO" id="GO:0042802">
    <property type="term" value="F:identical protein binding"/>
    <property type="evidence" value="ECO:0007669"/>
    <property type="project" value="TreeGrafter"/>
</dbReference>
<keyword evidence="13" id="KW-0324">Glycolysis</keyword>
<evidence type="ECO:0000256" key="11">
    <source>
        <dbReference type="ARBA" id="ARBA00022840"/>
    </source>
</evidence>
<evidence type="ECO:0000256" key="13">
    <source>
        <dbReference type="ARBA" id="ARBA00023152"/>
    </source>
</evidence>
<keyword evidence="6" id="KW-0021">Allosteric enzyme</keyword>
<evidence type="ECO:0000313" key="17">
    <source>
        <dbReference type="EMBL" id="TWT83476.1"/>
    </source>
</evidence>
<evidence type="ECO:0000256" key="2">
    <source>
        <dbReference type="ARBA" id="ARBA00004496"/>
    </source>
</evidence>
<protein>
    <recommendedName>
        <fullName evidence="4">6-phosphofructokinase</fullName>
        <ecNumber evidence="4">2.7.1.11</ecNumber>
    </recommendedName>
</protein>
<dbReference type="PANTHER" id="PTHR13697:SF4">
    <property type="entry name" value="ATP-DEPENDENT 6-PHOSPHOFRUCTOKINASE"/>
    <property type="match status" value="1"/>
</dbReference>
<evidence type="ECO:0000256" key="4">
    <source>
        <dbReference type="ARBA" id="ARBA00012055"/>
    </source>
</evidence>
<dbReference type="InterPro" id="IPR022953">
    <property type="entry name" value="ATP_PFK"/>
</dbReference>
<comment type="subcellular location">
    <subcellularLocation>
        <location evidence="2">Cytoplasm</location>
    </subcellularLocation>
</comment>
<evidence type="ECO:0000256" key="3">
    <source>
        <dbReference type="ARBA" id="ARBA00004679"/>
    </source>
</evidence>
<evidence type="ECO:0000256" key="10">
    <source>
        <dbReference type="ARBA" id="ARBA00022777"/>
    </source>
</evidence>
<keyword evidence="11" id="KW-0067">ATP-binding</keyword>
<dbReference type="InterPro" id="IPR012003">
    <property type="entry name" value="ATP_PFK_prok-type"/>
</dbReference>
<dbReference type="PROSITE" id="PS00433">
    <property type="entry name" value="PHOSPHOFRUCTOKINASE"/>
    <property type="match status" value="1"/>
</dbReference>